<organism evidence="2 3">
    <name type="scientific">Drosophila yakuba</name>
    <name type="common">Fruit fly</name>
    <dbReference type="NCBI Taxonomy" id="7245"/>
    <lineage>
        <taxon>Eukaryota</taxon>
        <taxon>Metazoa</taxon>
        <taxon>Ecdysozoa</taxon>
        <taxon>Arthropoda</taxon>
        <taxon>Hexapoda</taxon>
        <taxon>Insecta</taxon>
        <taxon>Pterygota</taxon>
        <taxon>Neoptera</taxon>
        <taxon>Endopterygota</taxon>
        <taxon>Diptera</taxon>
        <taxon>Brachycera</taxon>
        <taxon>Muscomorpha</taxon>
        <taxon>Ephydroidea</taxon>
        <taxon>Drosophilidae</taxon>
        <taxon>Drosophila</taxon>
        <taxon>Sophophora</taxon>
    </lineage>
</organism>
<reference evidence="2 3" key="2">
    <citation type="journal article" date="2007" name="PLoS Biol.">
        <title>Principles of genome evolution in the Drosophila melanogaster species group.</title>
        <authorList>
            <person name="Ranz J.M."/>
            <person name="Maurin D."/>
            <person name="Chan Y.S."/>
            <person name="von Grotthuss M."/>
            <person name="Hillier L.W."/>
            <person name="Roote J."/>
            <person name="Ashburner M."/>
            <person name="Bergman C.M."/>
        </authorList>
    </citation>
    <scope>NUCLEOTIDE SEQUENCE [LARGE SCALE GENOMIC DNA]</scope>
    <source>
        <strain evidence="3">Tai18E2 / Tucson 14021-0261.01</strain>
    </source>
</reference>
<sequence>MHLAISTAMAPRKRISRIASRSAAPVEQEIEISNSSSVATQTDVQAAGPPKRKKGQNKVTPLDPHLATLLMPAGNPQTLPVASPETVEGQPDELPSFVPGPNEKACQAVADGTADPGDRVITPNSGERQINYLKSVVSNRREEANLWDRNRLEMLLGQINGDPPPRWNSASQMWLEVDRLEQRIEDYDRGELPIAKKRKVEEDGAQEEGHDEWQGEELEEGQDEVPADEQDERKTPGGT</sequence>
<feature type="compositionally biased region" description="Acidic residues" evidence="1">
    <location>
        <begin position="214"/>
        <end position="230"/>
    </location>
</feature>
<proteinExistence type="predicted"/>
<protein>
    <submittedName>
        <fullName evidence="2">Uncharacterized protein</fullName>
    </submittedName>
</protein>
<evidence type="ECO:0000313" key="3">
    <source>
        <dbReference type="Proteomes" id="UP000002282"/>
    </source>
</evidence>
<dbReference type="EMBL" id="CM000162">
    <property type="protein sequence ID" value="EDX03140.2"/>
    <property type="molecule type" value="Genomic_DNA"/>
</dbReference>
<dbReference type="AlphaFoldDB" id="B4PZL2"/>
<feature type="region of interest" description="Disordered" evidence="1">
    <location>
        <begin position="185"/>
        <end position="239"/>
    </location>
</feature>
<accession>B4PZL2</accession>
<evidence type="ECO:0000256" key="1">
    <source>
        <dbReference type="SAM" id="MobiDB-lite"/>
    </source>
</evidence>
<dbReference type="KEGG" id="dya:Dyak_GE17946"/>
<keyword evidence="3" id="KW-1185">Reference proteome</keyword>
<reference evidence="2 3" key="1">
    <citation type="journal article" date="2007" name="Nature">
        <title>Evolution of genes and genomes on the Drosophila phylogeny.</title>
        <authorList>
            <consortium name="Drosophila 12 Genomes Consortium"/>
            <person name="Clark A.G."/>
            <person name="Eisen M.B."/>
            <person name="Smith D.R."/>
            <person name="Bergman C.M."/>
            <person name="Oliver B."/>
            <person name="Markow T.A."/>
            <person name="Kaufman T.C."/>
            <person name="Kellis M."/>
            <person name="Gelbart W."/>
            <person name="Iyer V.N."/>
            <person name="Pollard D.A."/>
            <person name="Sackton T.B."/>
            <person name="Larracuente A.M."/>
            <person name="Singh N.D."/>
            <person name="Abad J.P."/>
            <person name="Abt D.N."/>
            <person name="Adryan B."/>
            <person name="Aguade M."/>
            <person name="Akashi H."/>
            <person name="Anderson W.W."/>
            <person name="Aquadro C.F."/>
            <person name="Ardell D.H."/>
            <person name="Arguello R."/>
            <person name="Artieri C.G."/>
            <person name="Barbash D.A."/>
            <person name="Barker D."/>
            <person name="Barsanti P."/>
            <person name="Batterham P."/>
            <person name="Batzoglou S."/>
            <person name="Begun D."/>
            <person name="Bhutkar A."/>
            <person name="Blanco E."/>
            <person name="Bosak S.A."/>
            <person name="Bradley R.K."/>
            <person name="Brand A.D."/>
            <person name="Brent M.R."/>
            <person name="Brooks A.N."/>
            <person name="Brown R.H."/>
            <person name="Butlin R.K."/>
            <person name="Caggese C."/>
            <person name="Calvi B.R."/>
            <person name="Bernardo de Carvalho A."/>
            <person name="Caspi A."/>
            <person name="Castrezana S."/>
            <person name="Celniker S.E."/>
            <person name="Chang J.L."/>
            <person name="Chapple C."/>
            <person name="Chatterji S."/>
            <person name="Chinwalla A."/>
            <person name="Civetta A."/>
            <person name="Clifton S.W."/>
            <person name="Comeron J.M."/>
            <person name="Costello J.C."/>
            <person name="Coyne J.A."/>
            <person name="Daub J."/>
            <person name="David R.G."/>
            <person name="Delcher A.L."/>
            <person name="Delehaunty K."/>
            <person name="Do C.B."/>
            <person name="Ebling H."/>
            <person name="Edwards K."/>
            <person name="Eickbush T."/>
            <person name="Evans J.D."/>
            <person name="Filipski A."/>
            <person name="Findeiss S."/>
            <person name="Freyhult E."/>
            <person name="Fulton L."/>
            <person name="Fulton R."/>
            <person name="Garcia A.C."/>
            <person name="Gardiner A."/>
            <person name="Garfield D.A."/>
            <person name="Garvin B.E."/>
            <person name="Gibson G."/>
            <person name="Gilbert D."/>
            <person name="Gnerre S."/>
            <person name="Godfrey J."/>
            <person name="Good R."/>
            <person name="Gotea V."/>
            <person name="Gravely B."/>
            <person name="Greenberg A.J."/>
            <person name="Griffiths-Jones S."/>
            <person name="Gross S."/>
            <person name="Guigo R."/>
            <person name="Gustafson E.A."/>
            <person name="Haerty W."/>
            <person name="Hahn M.W."/>
            <person name="Halligan D.L."/>
            <person name="Halpern A.L."/>
            <person name="Halter G.M."/>
            <person name="Han M.V."/>
            <person name="Heger A."/>
            <person name="Hillier L."/>
            <person name="Hinrichs A.S."/>
            <person name="Holmes I."/>
            <person name="Hoskins R.A."/>
            <person name="Hubisz M.J."/>
            <person name="Hultmark D."/>
            <person name="Huntley M.A."/>
            <person name="Jaffe D.B."/>
            <person name="Jagadeeshan S."/>
            <person name="Jeck W.R."/>
            <person name="Johnson J."/>
            <person name="Jones C.D."/>
            <person name="Jordan W.C."/>
            <person name="Karpen G.H."/>
            <person name="Kataoka E."/>
            <person name="Keightley P.D."/>
            <person name="Kheradpour P."/>
            <person name="Kirkness E.F."/>
            <person name="Koerich L.B."/>
            <person name="Kristiansen K."/>
            <person name="Kudrna D."/>
            <person name="Kulathinal R.J."/>
            <person name="Kumar S."/>
            <person name="Kwok R."/>
            <person name="Lander E."/>
            <person name="Langley C.H."/>
            <person name="Lapoint R."/>
            <person name="Lazzaro B.P."/>
            <person name="Lee S.J."/>
            <person name="Levesque L."/>
            <person name="Li R."/>
            <person name="Lin C.F."/>
            <person name="Lin M.F."/>
            <person name="Lindblad-Toh K."/>
            <person name="Llopart A."/>
            <person name="Long M."/>
            <person name="Low L."/>
            <person name="Lozovsky E."/>
            <person name="Lu J."/>
            <person name="Luo M."/>
            <person name="Machado C.A."/>
            <person name="Makalowski W."/>
            <person name="Marzo M."/>
            <person name="Matsuda M."/>
            <person name="Matzkin L."/>
            <person name="McAllister B."/>
            <person name="McBride C.S."/>
            <person name="McKernan B."/>
            <person name="McKernan K."/>
            <person name="Mendez-Lago M."/>
            <person name="Minx P."/>
            <person name="Mollenhauer M.U."/>
            <person name="Montooth K."/>
            <person name="Mount S.M."/>
            <person name="Mu X."/>
            <person name="Myers E."/>
            <person name="Negre B."/>
            <person name="Newfeld S."/>
            <person name="Nielsen R."/>
            <person name="Noor M.A."/>
            <person name="O'Grady P."/>
            <person name="Pachter L."/>
            <person name="Papaceit M."/>
            <person name="Parisi M.J."/>
            <person name="Parisi M."/>
            <person name="Parts L."/>
            <person name="Pedersen J.S."/>
            <person name="Pesole G."/>
            <person name="Phillippy A.M."/>
            <person name="Ponting C.P."/>
            <person name="Pop M."/>
            <person name="Porcelli D."/>
            <person name="Powell J.R."/>
            <person name="Prohaska S."/>
            <person name="Pruitt K."/>
            <person name="Puig M."/>
            <person name="Quesneville H."/>
            <person name="Ram K.R."/>
            <person name="Rand D."/>
            <person name="Rasmussen M.D."/>
            <person name="Reed L.K."/>
            <person name="Reenan R."/>
            <person name="Reily A."/>
            <person name="Remington K.A."/>
            <person name="Rieger T.T."/>
            <person name="Ritchie M.G."/>
            <person name="Robin C."/>
            <person name="Rogers Y.H."/>
            <person name="Rohde C."/>
            <person name="Rozas J."/>
            <person name="Rubenfield M.J."/>
            <person name="Ruiz A."/>
            <person name="Russo S."/>
            <person name="Salzberg S.L."/>
            <person name="Sanchez-Gracia A."/>
            <person name="Saranga D.J."/>
            <person name="Sato H."/>
            <person name="Schaeffer S.W."/>
            <person name="Schatz M.C."/>
            <person name="Schlenke T."/>
            <person name="Schwartz R."/>
            <person name="Segarra C."/>
            <person name="Singh R.S."/>
            <person name="Sirot L."/>
            <person name="Sirota M."/>
            <person name="Sisneros N.B."/>
            <person name="Smith C.D."/>
            <person name="Smith T.F."/>
            <person name="Spieth J."/>
            <person name="Stage D.E."/>
            <person name="Stark A."/>
            <person name="Stephan W."/>
            <person name="Strausberg R.L."/>
            <person name="Strempel S."/>
            <person name="Sturgill D."/>
            <person name="Sutton G."/>
            <person name="Sutton G.G."/>
            <person name="Tao W."/>
            <person name="Teichmann S."/>
            <person name="Tobari Y.N."/>
            <person name="Tomimura Y."/>
            <person name="Tsolas J.M."/>
            <person name="Valente V.L."/>
            <person name="Venter E."/>
            <person name="Venter J.C."/>
            <person name="Vicario S."/>
            <person name="Vieira F.G."/>
            <person name="Vilella A.J."/>
            <person name="Villasante A."/>
            <person name="Walenz B."/>
            <person name="Wang J."/>
            <person name="Wasserman M."/>
            <person name="Watts T."/>
            <person name="Wilson D."/>
            <person name="Wilson R.K."/>
            <person name="Wing R.A."/>
            <person name="Wolfner M.F."/>
            <person name="Wong A."/>
            <person name="Wong G.K."/>
            <person name="Wu C.I."/>
            <person name="Wu G."/>
            <person name="Yamamoto D."/>
            <person name="Yang H.P."/>
            <person name="Yang S.P."/>
            <person name="Yorke J.A."/>
            <person name="Yoshida K."/>
            <person name="Zdobnov E."/>
            <person name="Zhang P."/>
            <person name="Zhang Y."/>
            <person name="Zimin A.V."/>
            <person name="Baldwin J."/>
            <person name="Abdouelleil A."/>
            <person name="Abdulkadir J."/>
            <person name="Abebe A."/>
            <person name="Abera B."/>
            <person name="Abreu J."/>
            <person name="Acer S.C."/>
            <person name="Aftuck L."/>
            <person name="Alexander A."/>
            <person name="An P."/>
            <person name="Anderson E."/>
            <person name="Anderson S."/>
            <person name="Arachi H."/>
            <person name="Azer M."/>
            <person name="Bachantsang P."/>
            <person name="Barry A."/>
            <person name="Bayul T."/>
            <person name="Berlin A."/>
            <person name="Bessette D."/>
            <person name="Bloom T."/>
            <person name="Blye J."/>
            <person name="Boguslavskiy L."/>
            <person name="Bonnet C."/>
            <person name="Boukhgalter B."/>
            <person name="Bourzgui I."/>
            <person name="Brown A."/>
            <person name="Cahill P."/>
            <person name="Channer S."/>
            <person name="Cheshatsang Y."/>
            <person name="Chuda L."/>
            <person name="Citroen M."/>
            <person name="Collymore A."/>
            <person name="Cooke P."/>
            <person name="Costello M."/>
            <person name="D'Aco K."/>
            <person name="Daza R."/>
            <person name="De Haan G."/>
            <person name="DeGray S."/>
            <person name="DeMaso C."/>
            <person name="Dhargay N."/>
            <person name="Dooley K."/>
            <person name="Dooley E."/>
            <person name="Doricent M."/>
            <person name="Dorje P."/>
            <person name="Dorjee K."/>
            <person name="Dupes A."/>
            <person name="Elong R."/>
            <person name="Falk J."/>
            <person name="Farina A."/>
            <person name="Faro S."/>
            <person name="Ferguson D."/>
            <person name="Fisher S."/>
            <person name="Foley C.D."/>
            <person name="Franke A."/>
            <person name="Friedrich D."/>
            <person name="Gadbois L."/>
            <person name="Gearin G."/>
            <person name="Gearin C.R."/>
            <person name="Giannoukos G."/>
            <person name="Goode T."/>
            <person name="Graham J."/>
            <person name="Grandbois E."/>
            <person name="Grewal S."/>
            <person name="Gyaltsen K."/>
            <person name="Hafez N."/>
            <person name="Hagos B."/>
            <person name="Hall J."/>
            <person name="Henson C."/>
            <person name="Hollinger A."/>
            <person name="Honan T."/>
            <person name="Huard M.D."/>
            <person name="Hughes L."/>
            <person name="Hurhula B."/>
            <person name="Husby M.E."/>
            <person name="Kamat A."/>
            <person name="Kanga B."/>
            <person name="Kashin S."/>
            <person name="Khazanovich D."/>
            <person name="Kisner P."/>
            <person name="Lance K."/>
            <person name="Lara M."/>
            <person name="Lee W."/>
            <person name="Lennon N."/>
            <person name="Letendre F."/>
            <person name="LeVine R."/>
            <person name="Lipovsky A."/>
            <person name="Liu X."/>
            <person name="Liu J."/>
            <person name="Liu S."/>
            <person name="Lokyitsang T."/>
            <person name="Lokyitsang Y."/>
            <person name="Lubonja R."/>
            <person name="Lui A."/>
            <person name="MacDonald P."/>
            <person name="Magnisalis V."/>
            <person name="Maru K."/>
            <person name="Matthews C."/>
            <person name="McCusker W."/>
            <person name="McDonough S."/>
            <person name="Mehta T."/>
            <person name="Meldrim J."/>
            <person name="Meneus L."/>
            <person name="Mihai O."/>
            <person name="Mihalev A."/>
            <person name="Mihova T."/>
            <person name="Mittelman R."/>
            <person name="Mlenga V."/>
            <person name="Montmayeur A."/>
            <person name="Mulrain L."/>
            <person name="Navidi A."/>
            <person name="Naylor J."/>
            <person name="Negash T."/>
            <person name="Nguyen T."/>
            <person name="Nguyen N."/>
            <person name="Nicol R."/>
            <person name="Norbu C."/>
            <person name="Norbu N."/>
            <person name="Novod N."/>
            <person name="O'Neill B."/>
            <person name="Osman S."/>
            <person name="Markiewicz E."/>
            <person name="Oyono O.L."/>
            <person name="Patti C."/>
            <person name="Phunkhang P."/>
            <person name="Pierre F."/>
            <person name="Priest M."/>
            <person name="Raghuraman S."/>
            <person name="Rege F."/>
            <person name="Reyes R."/>
            <person name="Rise C."/>
            <person name="Rogov P."/>
            <person name="Ross K."/>
            <person name="Ryan E."/>
            <person name="Settipalli S."/>
            <person name="Shea T."/>
            <person name="Sherpa N."/>
            <person name="Shi L."/>
            <person name="Shih D."/>
            <person name="Sparrow T."/>
            <person name="Spaulding J."/>
            <person name="Stalker J."/>
            <person name="Stange-Thomann N."/>
            <person name="Stavropoulos S."/>
            <person name="Stone C."/>
            <person name="Strader C."/>
            <person name="Tesfaye S."/>
            <person name="Thomson T."/>
            <person name="Thoulutsang Y."/>
            <person name="Thoulutsang D."/>
            <person name="Topham K."/>
            <person name="Topping I."/>
            <person name="Tsamla T."/>
            <person name="Vassiliev H."/>
            <person name="Vo A."/>
            <person name="Wangchuk T."/>
            <person name="Wangdi T."/>
            <person name="Weiand M."/>
            <person name="Wilkinson J."/>
            <person name="Wilson A."/>
            <person name="Yadav S."/>
            <person name="Young G."/>
            <person name="Yu Q."/>
            <person name="Zembek L."/>
            <person name="Zhong D."/>
            <person name="Zimmer A."/>
            <person name="Zwirko Z."/>
            <person name="Jaffe D.B."/>
            <person name="Alvarez P."/>
            <person name="Brockman W."/>
            <person name="Butler J."/>
            <person name="Chin C."/>
            <person name="Gnerre S."/>
            <person name="Grabherr M."/>
            <person name="Kleber M."/>
            <person name="Mauceli E."/>
            <person name="MacCallum I."/>
        </authorList>
    </citation>
    <scope>NUCLEOTIDE SEQUENCE [LARGE SCALE GENOMIC DNA]</scope>
    <source>
        <strain evidence="3">Tai18E2 / Tucson 14021-0261.01</strain>
    </source>
</reference>
<dbReference type="Proteomes" id="UP000002282">
    <property type="component" value="Chromosome X"/>
</dbReference>
<dbReference type="OrthoDB" id="8057317at2759"/>
<dbReference type="HOGENOM" id="CLU_1257232_0_0_1"/>
<gene>
    <name evidence="2" type="primary">Dyak\GE17946</name>
    <name evidence="2" type="synonym">dyak_GLEANR_19242</name>
    <name evidence="2" type="synonym">GE17946</name>
    <name evidence="2" type="ORF">Dyak_GE17946</name>
</gene>
<feature type="region of interest" description="Disordered" evidence="1">
    <location>
        <begin position="1"/>
        <end position="102"/>
    </location>
</feature>
<feature type="compositionally biased region" description="Polar residues" evidence="1">
    <location>
        <begin position="31"/>
        <end position="44"/>
    </location>
</feature>
<evidence type="ECO:0000313" key="2">
    <source>
        <dbReference type="EMBL" id="EDX03140.2"/>
    </source>
</evidence>
<dbReference type="eggNOG" id="ENOG502T83K">
    <property type="taxonomic scope" value="Eukaryota"/>
</dbReference>
<feature type="compositionally biased region" description="Basic and acidic residues" evidence="1">
    <location>
        <begin position="199"/>
        <end position="213"/>
    </location>
</feature>
<name>B4PZL2_DROYA</name>